<name>A0A1S2PE20_9ACTN</name>
<sequence>MVADRAMGEESVDGAEAFRERLLGALLDGARLVRPQMVALLIAERAGIGGRVVSMLLQDCPLELLVPLQDEKPYAGRPEPAAGCPPGGPST</sequence>
<comment type="caution">
    <text evidence="1">The sequence shown here is derived from an EMBL/GenBank/DDBJ whole genome shotgun (WGS) entry which is preliminary data.</text>
</comment>
<reference evidence="1 2" key="1">
    <citation type="submission" date="2016-10" db="EMBL/GenBank/DDBJ databases">
        <title>Genome sequence of Streptomyces sp. MUSC 1.</title>
        <authorList>
            <person name="Lee L.-H."/>
            <person name="Ser H.-L."/>
            <person name="Law J.W.-F."/>
        </authorList>
    </citation>
    <scope>NUCLEOTIDE SEQUENCE [LARGE SCALE GENOMIC DNA]</scope>
    <source>
        <strain evidence="1 2">MUSC 1</strain>
    </source>
</reference>
<gene>
    <name evidence="1" type="ORF">BIV23_39200</name>
</gene>
<keyword evidence="2" id="KW-1185">Reference proteome</keyword>
<protein>
    <submittedName>
        <fullName evidence="1">Uncharacterized protein</fullName>
    </submittedName>
</protein>
<evidence type="ECO:0000313" key="1">
    <source>
        <dbReference type="EMBL" id="OIJ91832.1"/>
    </source>
</evidence>
<dbReference type="AlphaFoldDB" id="A0A1S2PE20"/>
<proteinExistence type="predicted"/>
<evidence type="ECO:0000313" key="2">
    <source>
        <dbReference type="Proteomes" id="UP000179642"/>
    </source>
</evidence>
<dbReference type="Proteomes" id="UP000179642">
    <property type="component" value="Unassembled WGS sequence"/>
</dbReference>
<dbReference type="EMBL" id="MLYO01000082">
    <property type="protein sequence ID" value="OIJ91832.1"/>
    <property type="molecule type" value="Genomic_DNA"/>
</dbReference>
<organism evidence="1 2">
    <name type="scientific">Streptomyces monashensis</name>
    <dbReference type="NCBI Taxonomy" id="1678012"/>
    <lineage>
        <taxon>Bacteria</taxon>
        <taxon>Bacillati</taxon>
        <taxon>Actinomycetota</taxon>
        <taxon>Actinomycetes</taxon>
        <taxon>Kitasatosporales</taxon>
        <taxon>Streptomycetaceae</taxon>
        <taxon>Streptomyces</taxon>
    </lineage>
</organism>
<accession>A0A1S2PE20</accession>